<protein>
    <submittedName>
        <fullName evidence="1">Uncharacterized protein</fullName>
    </submittedName>
</protein>
<evidence type="ECO:0000313" key="2">
    <source>
        <dbReference type="Proteomes" id="UP001162992"/>
    </source>
</evidence>
<name>A0ACC2DFA8_DIPCM</name>
<reference evidence="2" key="1">
    <citation type="journal article" date="2024" name="Proc. Natl. Acad. Sci. U.S.A.">
        <title>Extraordinary preservation of gene collinearity over three hundred million years revealed in homosporous lycophytes.</title>
        <authorList>
            <person name="Li C."/>
            <person name="Wickell D."/>
            <person name="Kuo L.Y."/>
            <person name="Chen X."/>
            <person name="Nie B."/>
            <person name="Liao X."/>
            <person name="Peng D."/>
            <person name="Ji J."/>
            <person name="Jenkins J."/>
            <person name="Williams M."/>
            <person name="Shu S."/>
            <person name="Plott C."/>
            <person name="Barry K."/>
            <person name="Rajasekar S."/>
            <person name="Grimwood J."/>
            <person name="Han X."/>
            <person name="Sun S."/>
            <person name="Hou Z."/>
            <person name="He W."/>
            <person name="Dai G."/>
            <person name="Sun C."/>
            <person name="Schmutz J."/>
            <person name="Leebens-Mack J.H."/>
            <person name="Li F.W."/>
            <person name="Wang L."/>
        </authorList>
    </citation>
    <scope>NUCLEOTIDE SEQUENCE [LARGE SCALE GENOMIC DNA]</scope>
    <source>
        <strain evidence="2">cv. PW_Plant_1</strain>
    </source>
</reference>
<gene>
    <name evidence="1" type="ORF">O6H91_06G078800</name>
</gene>
<keyword evidence="2" id="KW-1185">Reference proteome</keyword>
<proteinExistence type="predicted"/>
<comment type="caution">
    <text evidence="1">The sequence shown here is derived from an EMBL/GenBank/DDBJ whole genome shotgun (WGS) entry which is preliminary data.</text>
</comment>
<accession>A0ACC2DFA8</accession>
<dbReference type="EMBL" id="CM055097">
    <property type="protein sequence ID" value="KAJ7552971.1"/>
    <property type="molecule type" value="Genomic_DNA"/>
</dbReference>
<sequence length="541" mass="61635">MGTELHSGPLFQLEAQRKVKISYVFWAILIVSLLTLFVRLSTNSDAASTGPNVYCLSQLPSLSSYFSSGSGAAKPEEAAINGSYSEADPNHGFDPPPRITLEEAFFKRMSTVDVDQISEKASGSLRSRFLPNNNFMDYPLLAMEEVCMVPGGTLLLVNLSEEEVNQNVSSIRELGYIWQDIYSWCGNKSAETCTGVIYADKVPENASWIAGNTLHFLPYVGNSMHNFAERVWPNLAAHVHPFNETTPKPIHHCILHRFHQWMREASQNDDRKQLLWQARLLFEVSKGADFLLMENQTTTVCFERFLLQMHSSDRFDETRLPSQIYAPAIQLYRKAIFNFFGMPIPQVRLPPQRLRVLYYGRSDTSRRKPTNNDEVLAYLRNISRPQLQVFYLDELLASGNTSYNFPDVMSIYSQTDIFVVAHGANTWATFCLPDGAGFVEIFGPCNWSHYNYSDTRIMHTWTHPTSVALGLKHDISNPFRDPVPNEKRGNTTLCKDPYQGVPDYTIDTDRVGKIIQSFGFPDRPGDRMTLHWLHDWQKKNS</sequence>
<evidence type="ECO:0000313" key="1">
    <source>
        <dbReference type="EMBL" id="KAJ7552971.1"/>
    </source>
</evidence>
<organism evidence="1 2">
    <name type="scientific">Diphasiastrum complanatum</name>
    <name type="common">Issler's clubmoss</name>
    <name type="synonym">Lycopodium complanatum</name>
    <dbReference type="NCBI Taxonomy" id="34168"/>
    <lineage>
        <taxon>Eukaryota</taxon>
        <taxon>Viridiplantae</taxon>
        <taxon>Streptophyta</taxon>
        <taxon>Embryophyta</taxon>
        <taxon>Tracheophyta</taxon>
        <taxon>Lycopodiopsida</taxon>
        <taxon>Lycopodiales</taxon>
        <taxon>Lycopodiaceae</taxon>
        <taxon>Lycopodioideae</taxon>
        <taxon>Diphasiastrum</taxon>
    </lineage>
</organism>
<dbReference type="Proteomes" id="UP001162992">
    <property type="component" value="Chromosome 6"/>
</dbReference>